<dbReference type="AlphaFoldDB" id="A0A7J8YNX5"/>
<name>A0A7J8YNX5_GOSAI</name>
<proteinExistence type="predicted"/>
<gene>
    <name evidence="2" type="ORF">Goari_026956</name>
</gene>
<dbReference type="EMBL" id="JABFAA010179781">
    <property type="protein sequence ID" value="MBA0701082.1"/>
    <property type="molecule type" value="Genomic_DNA"/>
</dbReference>
<dbReference type="Proteomes" id="UP000593577">
    <property type="component" value="Unassembled WGS sequence"/>
</dbReference>
<feature type="region of interest" description="Disordered" evidence="1">
    <location>
        <begin position="1"/>
        <end position="22"/>
    </location>
</feature>
<organism evidence="2 3">
    <name type="scientific">Gossypium aridum</name>
    <name type="common">American cotton</name>
    <name type="synonym">Erioxylum aridum</name>
    <dbReference type="NCBI Taxonomy" id="34290"/>
    <lineage>
        <taxon>Eukaryota</taxon>
        <taxon>Viridiplantae</taxon>
        <taxon>Streptophyta</taxon>
        <taxon>Embryophyta</taxon>
        <taxon>Tracheophyta</taxon>
        <taxon>Spermatophyta</taxon>
        <taxon>Magnoliopsida</taxon>
        <taxon>eudicotyledons</taxon>
        <taxon>Gunneridae</taxon>
        <taxon>Pentapetalae</taxon>
        <taxon>rosids</taxon>
        <taxon>malvids</taxon>
        <taxon>Malvales</taxon>
        <taxon>Malvaceae</taxon>
        <taxon>Malvoideae</taxon>
        <taxon>Gossypium</taxon>
    </lineage>
</organism>
<protein>
    <submittedName>
        <fullName evidence="2">Uncharacterized protein</fullName>
    </submittedName>
</protein>
<evidence type="ECO:0000256" key="1">
    <source>
        <dbReference type="SAM" id="MobiDB-lite"/>
    </source>
</evidence>
<evidence type="ECO:0000313" key="3">
    <source>
        <dbReference type="Proteomes" id="UP000593577"/>
    </source>
</evidence>
<sequence>MEGLGVYHRKVHNSAPLPEDPS</sequence>
<keyword evidence="3" id="KW-1185">Reference proteome</keyword>
<accession>A0A7J8YNX5</accession>
<comment type="caution">
    <text evidence="2">The sequence shown here is derived from an EMBL/GenBank/DDBJ whole genome shotgun (WGS) entry which is preliminary data.</text>
</comment>
<reference evidence="2 3" key="1">
    <citation type="journal article" date="2019" name="Genome Biol. Evol.">
        <title>Insights into the evolution of the New World diploid cottons (Gossypium, subgenus Houzingenia) based on genome sequencing.</title>
        <authorList>
            <person name="Grover C.E."/>
            <person name="Arick M.A. 2nd"/>
            <person name="Thrash A."/>
            <person name="Conover J.L."/>
            <person name="Sanders W.S."/>
            <person name="Peterson D.G."/>
            <person name="Frelichowski J.E."/>
            <person name="Scheffler J.A."/>
            <person name="Scheffler B.E."/>
            <person name="Wendel J.F."/>
        </authorList>
    </citation>
    <scope>NUCLEOTIDE SEQUENCE [LARGE SCALE GENOMIC DNA]</scope>
    <source>
        <strain evidence="2">185</strain>
        <tissue evidence="2">Leaf</tissue>
    </source>
</reference>
<evidence type="ECO:0000313" key="2">
    <source>
        <dbReference type="EMBL" id="MBA0701082.1"/>
    </source>
</evidence>